<comment type="caution">
    <text evidence="6">The sequence shown here is derived from an EMBL/GenBank/DDBJ whole genome shotgun (WGS) entry which is preliminary data.</text>
</comment>
<dbReference type="PROSITE" id="PS51078">
    <property type="entry name" value="ICLR_ED"/>
    <property type="match status" value="1"/>
</dbReference>
<keyword evidence="3" id="KW-0804">Transcription</keyword>
<dbReference type="Gene3D" id="3.30.450.40">
    <property type="match status" value="1"/>
</dbReference>
<sequence>MSELEITDRPGLPTPPPGTQTLARGLEIIRAISNGATDLKSVCEATGLGRSTAHRLVQLLQQFGYVRSALGADYCLGPTLIELGFQALYQSPASAVARPYLELLSRKYLDTVHLAIEEDGQVLYVDKISGSRGAEMRSRIGYRMPLTQTGIGKALLLDEPGRWSSVFDSEHHALDTPPEVKALFLERMAGYALVGTTLDLEENEPGIRCVAAPVRNGSGAVVAAISISAITPYMPLERMSALQPVMKQAAAEISKKLGYSGAGATN</sequence>
<dbReference type="SUPFAM" id="SSF46785">
    <property type="entry name" value="Winged helix' DNA-binding domain"/>
    <property type="match status" value="1"/>
</dbReference>
<feature type="domain" description="HTH iclR-type" evidence="4">
    <location>
        <begin position="19"/>
        <end position="78"/>
    </location>
</feature>
<dbReference type="SUPFAM" id="SSF55781">
    <property type="entry name" value="GAF domain-like"/>
    <property type="match status" value="1"/>
</dbReference>
<keyword evidence="2" id="KW-0238">DNA-binding</keyword>
<dbReference type="InterPro" id="IPR036388">
    <property type="entry name" value="WH-like_DNA-bd_sf"/>
</dbReference>
<evidence type="ECO:0000259" key="4">
    <source>
        <dbReference type="PROSITE" id="PS51077"/>
    </source>
</evidence>
<dbReference type="OrthoDB" id="9807558at2"/>
<dbReference type="GO" id="GO:0003677">
    <property type="term" value="F:DNA binding"/>
    <property type="evidence" value="ECO:0007669"/>
    <property type="project" value="UniProtKB-KW"/>
</dbReference>
<dbReference type="EMBL" id="SOFL01000033">
    <property type="protein sequence ID" value="TFC01606.1"/>
    <property type="molecule type" value="Genomic_DNA"/>
</dbReference>
<dbReference type="PANTHER" id="PTHR30136">
    <property type="entry name" value="HELIX-TURN-HELIX TRANSCRIPTIONAL REGULATOR, ICLR FAMILY"/>
    <property type="match status" value="1"/>
</dbReference>
<evidence type="ECO:0000259" key="5">
    <source>
        <dbReference type="PROSITE" id="PS51078"/>
    </source>
</evidence>
<dbReference type="RefSeq" id="WP_134453707.1">
    <property type="nucleotide sequence ID" value="NZ_SOFL01000033.1"/>
</dbReference>
<dbReference type="InterPro" id="IPR005471">
    <property type="entry name" value="Tscrpt_reg_IclR_N"/>
</dbReference>
<evidence type="ECO:0000313" key="7">
    <source>
        <dbReference type="Proteomes" id="UP000297907"/>
    </source>
</evidence>
<keyword evidence="7" id="KW-1185">Reference proteome</keyword>
<keyword evidence="1" id="KW-0805">Transcription regulation</keyword>
<dbReference type="PROSITE" id="PS51077">
    <property type="entry name" value="HTH_ICLR"/>
    <property type="match status" value="1"/>
</dbReference>
<dbReference type="SMART" id="SM00346">
    <property type="entry name" value="HTH_ICLR"/>
    <property type="match status" value="1"/>
</dbReference>
<evidence type="ECO:0000313" key="6">
    <source>
        <dbReference type="EMBL" id="TFC01606.1"/>
    </source>
</evidence>
<dbReference type="InterPro" id="IPR014757">
    <property type="entry name" value="Tscrpt_reg_IclR_C"/>
</dbReference>
<proteinExistence type="predicted"/>
<evidence type="ECO:0000256" key="1">
    <source>
        <dbReference type="ARBA" id="ARBA00023015"/>
    </source>
</evidence>
<dbReference type="Gene3D" id="1.10.10.10">
    <property type="entry name" value="Winged helix-like DNA-binding domain superfamily/Winged helix DNA-binding domain"/>
    <property type="match status" value="1"/>
</dbReference>
<dbReference type="Pfam" id="PF09339">
    <property type="entry name" value="HTH_IclR"/>
    <property type="match status" value="1"/>
</dbReference>
<accession>A0A4R8W4T0</accession>
<gene>
    <name evidence="6" type="ORF">E3O42_09505</name>
</gene>
<dbReference type="InterPro" id="IPR029016">
    <property type="entry name" value="GAF-like_dom_sf"/>
</dbReference>
<dbReference type="AlphaFoldDB" id="A0A4R8W4T0"/>
<dbReference type="GO" id="GO:0045892">
    <property type="term" value="P:negative regulation of DNA-templated transcription"/>
    <property type="evidence" value="ECO:0007669"/>
    <property type="project" value="TreeGrafter"/>
</dbReference>
<dbReference type="PANTHER" id="PTHR30136:SF35">
    <property type="entry name" value="HTH-TYPE TRANSCRIPTIONAL REGULATOR RV1719"/>
    <property type="match status" value="1"/>
</dbReference>
<reference evidence="6 7" key="1">
    <citation type="submission" date="2019-03" db="EMBL/GenBank/DDBJ databases">
        <title>Genomics of glacier-inhabiting Cryobacterium strains.</title>
        <authorList>
            <person name="Liu Q."/>
            <person name="Xin Y.-H."/>
        </authorList>
    </citation>
    <scope>NUCLEOTIDE SEQUENCE [LARGE SCALE GENOMIC DNA]</scope>
    <source>
        <strain evidence="6 7">RHLS22-1</strain>
    </source>
</reference>
<dbReference type="InterPro" id="IPR036390">
    <property type="entry name" value="WH_DNA-bd_sf"/>
</dbReference>
<dbReference type="Proteomes" id="UP000297907">
    <property type="component" value="Unassembled WGS sequence"/>
</dbReference>
<feature type="domain" description="IclR-ED" evidence="5">
    <location>
        <begin position="79"/>
        <end position="259"/>
    </location>
</feature>
<name>A0A4R8W4T0_9MICO</name>
<evidence type="ECO:0000256" key="2">
    <source>
        <dbReference type="ARBA" id="ARBA00023125"/>
    </source>
</evidence>
<dbReference type="InterPro" id="IPR050707">
    <property type="entry name" value="HTH_MetabolicPath_Reg"/>
</dbReference>
<dbReference type="GO" id="GO:0003700">
    <property type="term" value="F:DNA-binding transcription factor activity"/>
    <property type="evidence" value="ECO:0007669"/>
    <property type="project" value="TreeGrafter"/>
</dbReference>
<organism evidence="6 7">
    <name type="scientific">Cryobacterium adonitolivorans</name>
    <dbReference type="NCBI Taxonomy" id="1259189"/>
    <lineage>
        <taxon>Bacteria</taxon>
        <taxon>Bacillati</taxon>
        <taxon>Actinomycetota</taxon>
        <taxon>Actinomycetes</taxon>
        <taxon>Micrococcales</taxon>
        <taxon>Microbacteriaceae</taxon>
        <taxon>Cryobacterium</taxon>
    </lineage>
</organism>
<protein>
    <submittedName>
        <fullName evidence="6">IclR family transcriptional regulator</fullName>
    </submittedName>
</protein>
<dbReference type="Pfam" id="PF01614">
    <property type="entry name" value="IclR_C"/>
    <property type="match status" value="1"/>
</dbReference>
<evidence type="ECO:0000256" key="3">
    <source>
        <dbReference type="ARBA" id="ARBA00023163"/>
    </source>
</evidence>